<dbReference type="EnsemblMetazoa" id="HelroT102242">
    <property type="protein sequence ID" value="HelroP102242"/>
    <property type="gene ID" value="HelroG102242"/>
</dbReference>
<dbReference type="Pfam" id="PF12455">
    <property type="entry name" value="Dynactin"/>
    <property type="match status" value="1"/>
</dbReference>
<evidence type="ECO:0000256" key="2">
    <source>
        <dbReference type="ARBA" id="ARBA00022490"/>
    </source>
</evidence>
<name>T1ED88_HELRO</name>
<evidence type="ECO:0000256" key="5">
    <source>
        <dbReference type="ARBA" id="ARBA00023054"/>
    </source>
</evidence>
<reference evidence="9 11" key="2">
    <citation type="journal article" date="2013" name="Nature">
        <title>Insights into bilaterian evolution from three spiralian genomes.</title>
        <authorList>
            <person name="Simakov O."/>
            <person name="Marletaz F."/>
            <person name="Cho S.J."/>
            <person name="Edsinger-Gonzales E."/>
            <person name="Havlak P."/>
            <person name="Hellsten U."/>
            <person name="Kuo D.H."/>
            <person name="Larsson T."/>
            <person name="Lv J."/>
            <person name="Arendt D."/>
            <person name="Savage R."/>
            <person name="Osoegawa K."/>
            <person name="de Jong P."/>
            <person name="Grimwood J."/>
            <person name="Chapman J.A."/>
            <person name="Shapiro H."/>
            <person name="Aerts A."/>
            <person name="Otillar R.P."/>
            <person name="Terry A.Y."/>
            <person name="Boore J.L."/>
            <person name="Grigoriev I.V."/>
            <person name="Lindberg D.R."/>
            <person name="Seaver E.C."/>
            <person name="Weisblat D.A."/>
            <person name="Putnam N.H."/>
            <person name="Rokhsar D.S."/>
        </authorList>
    </citation>
    <scope>NUCLEOTIDE SEQUENCE</scope>
</reference>
<dbReference type="EMBL" id="AMQM01006437">
    <property type="status" value="NOT_ANNOTATED_CDS"/>
    <property type="molecule type" value="Genomic_DNA"/>
</dbReference>
<sequence>MNDLQRQLQAAKKEAADVAEQYASFKDEMSEVQETIEMATLDKEMAEEKCESLQQEIDQWKEKAEELSLDLQLLKEDMQTPAEGTFSTFEKKQLEQQNERLKEAIVKVRELSNFEKQETLKLQKLVEVQKTELASLEKDKERLDSQVKKLLEEAIELKEQVDSSQGAEEMVEKLTEKTLKQEEIIEKLEEEKADLEALCEMNDELQETARETELELRESLDMSNMRCSETLRKNEALNETIIDYQKTIEKFRDLVGQLQQDITANNTTTTKAPTPTIEFDFKTKFAETKAISKAIDMELRKLDVEQANKHVAYLCSFMPDNFLKRGGDHDAVLTLLLIPRMISKCDLLMTQVKEKFDIPEEIARADVVETQKSEGFVFACNITYSICVLQAYLKQYEYALNTCAVDMLLKIGTLLPEIAVHEKSLDYYVDLLRKDKLDETTSTDLLDKAIQYFEHLYSVHLTQYKPNCAQLMAVQMQTLHAVANFIGTSVHTLKLSLKPSEMQSLSSPIVDLLNFLEEQNNELKNSAKKVKRRLPDNPASANPMSFSDQIEKKMSESLESLGKLLKIIKMVCAACGQLIVVMAGHES</sequence>
<accession>T1ED88</accession>
<keyword evidence="6" id="KW-0206">Cytoskeleton</keyword>
<evidence type="ECO:0000256" key="6">
    <source>
        <dbReference type="ARBA" id="ARBA00023212"/>
    </source>
</evidence>
<gene>
    <name evidence="10" type="primary">20194540</name>
    <name evidence="9" type="ORF">HELRODRAFT_102242</name>
</gene>
<dbReference type="OMA" id="ANHELHM"/>
<dbReference type="eggNOG" id="KOG0971">
    <property type="taxonomic scope" value="Eukaryota"/>
</dbReference>
<keyword evidence="3" id="KW-0493">Microtubule</keyword>
<dbReference type="GO" id="GO:0030424">
    <property type="term" value="C:axon"/>
    <property type="evidence" value="ECO:0000318"/>
    <property type="project" value="GO_Central"/>
</dbReference>
<keyword evidence="2" id="KW-0963">Cytoplasm</keyword>
<evidence type="ECO:0000256" key="1">
    <source>
        <dbReference type="ARBA" id="ARBA00004245"/>
    </source>
</evidence>
<dbReference type="GeneID" id="20194540"/>
<dbReference type="GO" id="GO:0005875">
    <property type="term" value="C:microtubule associated complex"/>
    <property type="evidence" value="ECO:0000318"/>
    <property type="project" value="GO_Central"/>
</dbReference>
<dbReference type="PANTHER" id="PTHR18916:SF6">
    <property type="entry name" value="DYNACTIN SUBUNIT 1"/>
    <property type="match status" value="1"/>
</dbReference>
<dbReference type="GO" id="GO:0030286">
    <property type="term" value="C:dynein complex"/>
    <property type="evidence" value="ECO:0007669"/>
    <property type="project" value="UniProtKB-KW"/>
</dbReference>
<dbReference type="GO" id="GO:0000922">
    <property type="term" value="C:spindle pole"/>
    <property type="evidence" value="ECO:0000318"/>
    <property type="project" value="GO_Central"/>
</dbReference>
<evidence type="ECO:0000256" key="7">
    <source>
        <dbReference type="SAM" id="Coils"/>
    </source>
</evidence>
<dbReference type="AlphaFoldDB" id="T1ED88"/>
<organism evidence="10 11">
    <name type="scientific">Helobdella robusta</name>
    <name type="common">Californian leech</name>
    <dbReference type="NCBI Taxonomy" id="6412"/>
    <lineage>
        <taxon>Eukaryota</taxon>
        <taxon>Metazoa</taxon>
        <taxon>Spiralia</taxon>
        <taxon>Lophotrochozoa</taxon>
        <taxon>Annelida</taxon>
        <taxon>Clitellata</taxon>
        <taxon>Hirudinea</taxon>
        <taxon>Rhynchobdellida</taxon>
        <taxon>Glossiphoniidae</taxon>
        <taxon>Helobdella</taxon>
    </lineage>
</organism>
<dbReference type="InterPro" id="IPR022157">
    <property type="entry name" value="Dynactin"/>
</dbReference>
<reference evidence="10" key="3">
    <citation type="submission" date="2015-06" db="UniProtKB">
        <authorList>
            <consortium name="EnsemblMetazoa"/>
        </authorList>
    </citation>
    <scope>IDENTIFICATION</scope>
</reference>
<protein>
    <recommendedName>
        <fullName evidence="8">Dynein associated protein domain-containing protein</fullName>
    </recommendedName>
</protein>
<dbReference type="GO" id="GO:0000132">
    <property type="term" value="P:establishment of mitotic spindle orientation"/>
    <property type="evidence" value="ECO:0000318"/>
    <property type="project" value="GO_Central"/>
</dbReference>
<dbReference type="GO" id="GO:0005874">
    <property type="term" value="C:microtubule"/>
    <property type="evidence" value="ECO:0007669"/>
    <property type="project" value="UniProtKB-KW"/>
</dbReference>
<dbReference type="CTD" id="20194540"/>
<dbReference type="GO" id="GO:0000776">
    <property type="term" value="C:kinetochore"/>
    <property type="evidence" value="ECO:0000318"/>
    <property type="project" value="GO_Central"/>
</dbReference>
<keyword evidence="4" id="KW-0243">Dynein</keyword>
<dbReference type="PANTHER" id="PTHR18916">
    <property type="entry name" value="DYNACTIN 1-RELATED MICROTUBULE-BINDING"/>
    <property type="match status" value="1"/>
</dbReference>
<dbReference type="KEGG" id="hro:HELRODRAFT_102242"/>
<evidence type="ECO:0000313" key="11">
    <source>
        <dbReference type="Proteomes" id="UP000015101"/>
    </source>
</evidence>
<evidence type="ECO:0000259" key="8">
    <source>
        <dbReference type="Pfam" id="PF12455"/>
    </source>
</evidence>
<dbReference type="STRING" id="6412.T1ED88"/>
<evidence type="ECO:0000313" key="10">
    <source>
        <dbReference type="EnsemblMetazoa" id="HelroP102242"/>
    </source>
</evidence>
<keyword evidence="11" id="KW-1185">Reference proteome</keyword>
<dbReference type="Proteomes" id="UP000015101">
    <property type="component" value="Unassembled WGS sequence"/>
</dbReference>
<comment type="subcellular location">
    <subcellularLocation>
        <location evidence="1">Cytoplasm</location>
        <location evidence="1">Cytoskeleton</location>
    </subcellularLocation>
</comment>
<evidence type="ECO:0000313" key="9">
    <source>
        <dbReference type="EMBL" id="ESN96990.1"/>
    </source>
</evidence>
<reference evidence="11" key="1">
    <citation type="submission" date="2012-12" db="EMBL/GenBank/DDBJ databases">
        <authorList>
            <person name="Hellsten U."/>
            <person name="Grimwood J."/>
            <person name="Chapman J.A."/>
            <person name="Shapiro H."/>
            <person name="Aerts A."/>
            <person name="Otillar R.P."/>
            <person name="Terry A.Y."/>
            <person name="Boore J.L."/>
            <person name="Simakov O."/>
            <person name="Marletaz F."/>
            <person name="Cho S.-J."/>
            <person name="Edsinger-Gonzales E."/>
            <person name="Havlak P."/>
            <person name="Kuo D.-H."/>
            <person name="Larsson T."/>
            <person name="Lv J."/>
            <person name="Arendt D."/>
            <person name="Savage R."/>
            <person name="Osoegawa K."/>
            <person name="de Jong P."/>
            <person name="Lindberg D.R."/>
            <person name="Seaver E.C."/>
            <person name="Weisblat D.A."/>
            <person name="Putnam N.H."/>
            <person name="Grigoriev I.V."/>
            <person name="Rokhsar D.S."/>
        </authorList>
    </citation>
    <scope>NUCLEOTIDE SEQUENCE</scope>
</reference>
<evidence type="ECO:0000256" key="3">
    <source>
        <dbReference type="ARBA" id="ARBA00022701"/>
    </source>
</evidence>
<dbReference type="OrthoDB" id="2130750at2759"/>
<dbReference type="GO" id="GO:0007097">
    <property type="term" value="P:nuclear migration"/>
    <property type="evidence" value="ECO:0000318"/>
    <property type="project" value="GO_Central"/>
</dbReference>
<proteinExistence type="predicted"/>
<feature type="coiled-coil region" evidence="7">
    <location>
        <begin position="1"/>
        <end position="254"/>
    </location>
</feature>
<feature type="domain" description="Dynein associated protein" evidence="8">
    <location>
        <begin position="259"/>
        <end position="534"/>
    </location>
</feature>
<dbReference type="HOGENOM" id="CLU_465103_0_0_1"/>
<keyword evidence="5 7" id="KW-0175">Coiled coil</keyword>
<dbReference type="EMBL" id="KB097456">
    <property type="protein sequence ID" value="ESN96990.1"/>
    <property type="molecule type" value="Genomic_DNA"/>
</dbReference>
<dbReference type="RefSeq" id="XP_009024782.1">
    <property type="nucleotide sequence ID" value="XM_009026534.1"/>
</dbReference>
<dbReference type="InParanoid" id="T1ED88"/>
<evidence type="ECO:0000256" key="4">
    <source>
        <dbReference type="ARBA" id="ARBA00023017"/>
    </source>
</evidence>